<protein>
    <recommendedName>
        <fullName evidence="4">Probable transcriptional regulatory protein P0M35_05655</fullName>
    </recommendedName>
</protein>
<dbReference type="Gene3D" id="1.10.10.200">
    <property type="match status" value="1"/>
</dbReference>
<evidence type="ECO:0000256" key="1">
    <source>
        <dbReference type="ARBA" id="ARBA00008724"/>
    </source>
</evidence>
<dbReference type="SUPFAM" id="SSF75625">
    <property type="entry name" value="YebC-like"/>
    <property type="match status" value="1"/>
</dbReference>
<dbReference type="NCBIfam" id="NF009044">
    <property type="entry name" value="PRK12378.1"/>
    <property type="match status" value="1"/>
</dbReference>
<dbReference type="Gene3D" id="3.30.70.980">
    <property type="match status" value="2"/>
</dbReference>
<gene>
    <name evidence="7" type="ORF">P0M35_05655</name>
</gene>
<dbReference type="InterPro" id="IPR049083">
    <property type="entry name" value="TACO1_YebC_N"/>
</dbReference>
<evidence type="ECO:0000313" key="8">
    <source>
        <dbReference type="Proteomes" id="UP001221302"/>
    </source>
</evidence>
<evidence type="ECO:0000259" key="6">
    <source>
        <dbReference type="Pfam" id="PF20772"/>
    </source>
</evidence>
<keyword evidence="4 7" id="KW-0238">DNA-binding</keyword>
<evidence type="ECO:0000313" key="7">
    <source>
        <dbReference type="EMBL" id="MDF1611624.1"/>
    </source>
</evidence>
<evidence type="ECO:0000256" key="3">
    <source>
        <dbReference type="ARBA" id="ARBA00023163"/>
    </source>
</evidence>
<dbReference type="Proteomes" id="UP001221302">
    <property type="component" value="Unassembled WGS sequence"/>
</dbReference>
<dbReference type="NCBIfam" id="NF001030">
    <property type="entry name" value="PRK00110.1"/>
    <property type="match status" value="1"/>
</dbReference>
<evidence type="ECO:0000256" key="2">
    <source>
        <dbReference type="ARBA" id="ARBA00023015"/>
    </source>
</evidence>
<dbReference type="NCBIfam" id="TIGR01033">
    <property type="entry name" value="YebC/PmpR family DNA-binding transcriptional regulator"/>
    <property type="match status" value="1"/>
</dbReference>
<comment type="similarity">
    <text evidence="1 4">Belongs to the TACO1 family.</text>
</comment>
<dbReference type="AlphaFoldDB" id="A0AAE3NZK8"/>
<evidence type="ECO:0000259" key="5">
    <source>
        <dbReference type="Pfam" id="PF01709"/>
    </source>
</evidence>
<keyword evidence="8" id="KW-1185">Reference proteome</keyword>
<dbReference type="GO" id="GO:0005829">
    <property type="term" value="C:cytosol"/>
    <property type="evidence" value="ECO:0007669"/>
    <property type="project" value="TreeGrafter"/>
</dbReference>
<comment type="subcellular location">
    <subcellularLocation>
        <location evidence="4">Cytoplasm</location>
    </subcellularLocation>
</comment>
<dbReference type="GO" id="GO:0006355">
    <property type="term" value="P:regulation of DNA-templated transcription"/>
    <property type="evidence" value="ECO:0007669"/>
    <property type="project" value="UniProtKB-UniRule"/>
</dbReference>
<keyword evidence="2 4" id="KW-0805">Transcription regulation</keyword>
<feature type="domain" description="TACO1/YebC-like N-terminal" evidence="6">
    <location>
        <begin position="5"/>
        <end position="76"/>
    </location>
</feature>
<reference evidence="7" key="1">
    <citation type="submission" date="2023-03" db="EMBL/GenBank/DDBJ databases">
        <title>Stygiobacter electus gen. nov., sp. nov., facultatively anaerobic thermotolerant bacterium of the class Ignavibacteria from a well of Yessentuki mineral water deposit.</title>
        <authorList>
            <person name="Podosokorskaya O.A."/>
            <person name="Elcheninov A.G."/>
            <person name="Petrova N.F."/>
            <person name="Zavarzina D.G."/>
            <person name="Kublanov I.V."/>
            <person name="Merkel A.Y."/>
        </authorList>
    </citation>
    <scope>NUCLEOTIDE SEQUENCE</scope>
    <source>
        <strain evidence="7">09-Me</strain>
    </source>
</reference>
<dbReference type="RefSeq" id="WP_321535391.1">
    <property type="nucleotide sequence ID" value="NZ_JARGDL010000005.1"/>
</dbReference>
<sequence length="241" mass="27114">MSGHNKWSTIKRKKAVLDAKKGKIFSRIIKEIMIAVRQAGADPEANARLRLAIDNAKSANMPAENIERAIKKASGELEGQQLFEVVYEGYGPGGAAIIVEAATDNKNRTLQEIRHTFSKYGGTLGESKSVSWMFEHKGVITIKRDGKSEDEMMEIILDVGADDLITDEDFFQVKTSIEDFEHVRRALADKKLPIENASLQWIAKTNHELKKEDVEKFEKLMDAIEDCDDVQNVYTNAEIKE</sequence>
<dbReference type="InterPro" id="IPR017856">
    <property type="entry name" value="Integrase-like_N"/>
</dbReference>
<dbReference type="FunFam" id="1.10.10.200:FF:000002">
    <property type="entry name" value="Probable transcriptional regulatory protein CLM62_37755"/>
    <property type="match status" value="1"/>
</dbReference>
<dbReference type="InterPro" id="IPR002876">
    <property type="entry name" value="Transcrip_reg_TACO1-like"/>
</dbReference>
<name>A0AAE3NZK8_9BACT</name>
<dbReference type="GO" id="GO:0003677">
    <property type="term" value="F:DNA binding"/>
    <property type="evidence" value="ECO:0007669"/>
    <property type="project" value="UniProtKB-UniRule"/>
</dbReference>
<dbReference type="InterPro" id="IPR029072">
    <property type="entry name" value="YebC-like"/>
</dbReference>
<keyword evidence="4" id="KW-0963">Cytoplasm</keyword>
<organism evidence="7 8">
    <name type="scientific">Stygiobacter electus</name>
    <dbReference type="NCBI Taxonomy" id="3032292"/>
    <lineage>
        <taxon>Bacteria</taxon>
        <taxon>Pseudomonadati</taxon>
        <taxon>Ignavibacteriota</taxon>
        <taxon>Ignavibacteria</taxon>
        <taxon>Ignavibacteriales</taxon>
        <taxon>Melioribacteraceae</taxon>
        <taxon>Stygiobacter</taxon>
    </lineage>
</organism>
<dbReference type="PANTHER" id="PTHR12532">
    <property type="entry name" value="TRANSLATIONAL ACTIVATOR OF CYTOCHROME C OXIDASE 1"/>
    <property type="match status" value="1"/>
</dbReference>
<dbReference type="HAMAP" id="MF_00693">
    <property type="entry name" value="Transcrip_reg_TACO1"/>
    <property type="match status" value="1"/>
</dbReference>
<dbReference type="EMBL" id="JARGDL010000005">
    <property type="protein sequence ID" value="MDF1611624.1"/>
    <property type="molecule type" value="Genomic_DNA"/>
</dbReference>
<evidence type="ECO:0000256" key="4">
    <source>
        <dbReference type="HAMAP-Rule" id="MF_00693"/>
    </source>
</evidence>
<accession>A0AAE3NZK8</accession>
<comment type="caution">
    <text evidence="7">The sequence shown here is derived from an EMBL/GenBank/DDBJ whole genome shotgun (WGS) entry which is preliminary data.</text>
</comment>
<dbReference type="InterPro" id="IPR026564">
    <property type="entry name" value="Transcrip_reg_TACO1-like_dom3"/>
</dbReference>
<dbReference type="PANTHER" id="PTHR12532:SF0">
    <property type="entry name" value="TRANSLATIONAL ACTIVATOR OF CYTOCHROME C OXIDASE 1"/>
    <property type="match status" value="1"/>
</dbReference>
<feature type="domain" description="TACO1/YebC-like second and third" evidence="5">
    <location>
        <begin position="84"/>
        <end position="237"/>
    </location>
</feature>
<keyword evidence="3 4" id="KW-0804">Transcription</keyword>
<dbReference type="Pfam" id="PF20772">
    <property type="entry name" value="TACO1_YebC_N"/>
    <property type="match status" value="1"/>
</dbReference>
<dbReference type="InterPro" id="IPR048300">
    <property type="entry name" value="TACO1_YebC-like_2nd/3rd_dom"/>
</dbReference>
<proteinExistence type="inferred from homology"/>
<dbReference type="Pfam" id="PF01709">
    <property type="entry name" value="Transcrip_reg"/>
    <property type="match status" value="1"/>
</dbReference>